<organism evidence="4 5">
    <name type="scientific">Brevibacillus brevis</name>
    <name type="common">Bacillus brevis</name>
    <dbReference type="NCBI Taxonomy" id="1393"/>
    <lineage>
        <taxon>Bacteria</taxon>
        <taxon>Bacillati</taxon>
        <taxon>Bacillota</taxon>
        <taxon>Bacilli</taxon>
        <taxon>Bacillales</taxon>
        <taxon>Paenibacillaceae</taxon>
        <taxon>Brevibacillus</taxon>
    </lineage>
</organism>
<dbReference type="SUPFAM" id="SSF160935">
    <property type="entry name" value="VPA0735-like"/>
    <property type="match status" value="1"/>
</dbReference>
<keyword evidence="5" id="KW-1185">Reference proteome</keyword>
<dbReference type="InterPro" id="IPR037050">
    <property type="entry name" value="DUF1254_sf"/>
</dbReference>
<dbReference type="Proteomes" id="UP001256827">
    <property type="component" value="Chromosome"/>
</dbReference>
<dbReference type="RefSeq" id="WP_310766176.1">
    <property type="nucleotide sequence ID" value="NZ_CP134050.1"/>
</dbReference>
<dbReference type="InterPro" id="IPR010679">
    <property type="entry name" value="DUF1254"/>
</dbReference>
<reference evidence="4 5" key="1">
    <citation type="submission" date="2023-09" db="EMBL/GenBank/DDBJ databases">
        <title>Complete Genome and Methylome dissection of Bacillus brevis NEB573 original source of BbsI restriction endonuclease.</title>
        <authorList>
            <person name="Fomenkov A."/>
            <person name="Roberts R.D."/>
        </authorList>
    </citation>
    <scope>NUCLEOTIDE SEQUENCE [LARGE SCALE GENOMIC DNA]</scope>
    <source>
        <strain evidence="4 5">NEB573</strain>
    </source>
</reference>
<dbReference type="Gene3D" id="2.60.40.1610">
    <property type="entry name" value="Domain of unknown function DUF1254"/>
    <property type="match status" value="1"/>
</dbReference>
<feature type="chain" id="PRO_5045859466" evidence="1">
    <location>
        <begin position="31"/>
        <end position="468"/>
    </location>
</feature>
<dbReference type="PANTHER" id="PTHR36509">
    <property type="entry name" value="BLL3101 PROTEIN"/>
    <property type="match status" value="1"/>
</dbReference>
<dbReference type="Gene3D" id="2.60.120.600">
    <property type="entry name" value="Domain of unknown function DUF1214, C-terminal domain"/>
    <property type="match status" value="1"/>
</dbReference>
<dbReference type="InterPro" id="IPR010621">
    <property type="entry name" value="DUF1214"/>
</dbReference>
<keyword evidence="1" id="KW-0732">Signal</keyword>
<accession>A0ABY9T5L6</accession>
<evidence type="ECO:0000259" key="2">
    <source>
        <dbReference type="Pfam" id="PF06742"/>
    </source>
</evidence>
<gene>
    <name evidence="4" type="ORF">RGB73_26720</name>
</gene>
<feature type="domain" description="DUF1254" evidence="3">
    <location>
        <begin position="85"/>
        <end position="214"/>
    </location>
</feature>
<name>A0ABY9T5L6_BREBE</name>
<dbReference type="Pfam" id="PF06742">
    <property type="entry name" value="DUF1214"/>
    <property type="match status" value="1"/>
</dbReference>
<evidence type="ECO:0000256" key="1">
    <source>
        <dbReference type="SAM" id="SignalP"/>
    </source>
</evidence>
<dbReference type="Pfam" id="PF06863">
    <property type="entry name" value="DUF1254"/>
    <property type="match status" value="1"/>
</dbReference>
<dbReference type="PANTHER" id="PTHR36509:SF2">
    <property type="entry name" value="BLL3101 PROTEIN"/>
    <property type="match status" value="1"/>
</dbReference>
<dbReference type="InterPro" id="IPR037049">
    <property type="entry name" value="DUF1214_C_sf"/>
</dbReference>
<feature type="domain" description="DUF1214" evidence="2">
    <location>
        <begin position="344"/>
        <end position="452"/>
    </location>
</feature>
<dbReference type="EMBL" id="CP134050">
    <property type="protein sequence ID" value="WNC14232.1"/>
    <property type="molecule type" value="Genomic_DNA"/>
</dbReference>
<proteinExistence type="predicted"/>
<evidence type="ECO:0000313" key="4">
    <source>
        <dbReference type="EMBL" id="WNC14232.1"/>
    </source>
</evidence>
<feature type="signal peptide" evidence="1">
    <location>
        <begin position="1"/>
        <end position="30"/>
    </location>
</feature>
<evidence type="ECO:0000313" key="5">
    <source>
        <dbReference type="Proteomes" id="UP001256827"/>
    </source>
</evidence>
<sequence length="468" mass="52061">MKRFIRCAMLTSCVLSLATLSLFPVHPSSAASDRNPPAMQIRQLAESREKLAYSLGIQAYLYGYPLVVVAKTRGDMTRRLAPLDEFAYSESLASPAFREIVTPNSDTLYLNAWLDLSQSPVLLEVPNDPQNRYYTVQMLDAYTNTFHNESNRSTQQQARQSIIVGPGWSGPLPKHLKRIDAPTNTVWLVGRVEVKDKQDLPAALAFEKQIRIHPLLPSRLERSKRTAPAVPADALQSLSFYRIMTDMIRQNPPPACDNVLLHQFALAGIDVQTGFDPARLDPATRVGLQRALQDGPRIVQNGFFPYTTVKNGWGSFSPIGSYGDDFLARAFIAYSGLAANVPAEEAYFRALTDSANKPLSGAKKYLLHFDRDQIPRTTAFWSINVYTPASYLAQTKANRSSVRSNNGTLQLNPDGSLDIAIQQEPPKDKQVNWLPTPSGDFNLVLRIFAPEQGSQGPGYNLPPIQERR</sequence>
<protein>
    <submittedName>
        <fullName evidence="4">DUF1254 domain-containing protein</fullName>
    </submittedName>
</protein>
<evidence type="ECO:0000259" key="3">
    <source>
        <dbReference type="Pfam" id="PF06863"/>
    </source>
</evidence>